<gene>
    <name evidence="2" type="ORF">PIB30_050704</name>
</gene>
<dbReference type="EMBL" id="JASCZI010121180">
    <property type="protein sequence ID" value="MED6160351.1"/>
    <property type="molecule type" value="Genomic_DNA"/>
</dbReference>
<dbReference type="Proteomes" id="UP001341840">
    <property type="component" value="Unassembled WGS sequence"/>
</dbReference>
<comment type="caution">
    <text evidence="2">The sequence shown here is derived from an EMBL/GenBank/DDBJ whole genome shotgun (WGS) entry which is preliminary data.</text>
</comment>
<keyword evidence="3" id="KW-1185">Reference proteome</keyword>
<evidence type="ECO:0000256" key="1">
    <source>
        <dbReference type="SAM" id="MobiDB-lite"/>
    </source>
</evidence>
<evidence type="ECO:0000313" key="2">
    <source>
        <dbReference type="EMBL" id="MED6160351.1"/>
    </source>
</evidence>
<evidence type="ECO:0000313" key="3">
    <source>
        <dbReference type="Proteomes" id="UP001341840"/>
    </source>
</evidence>
<sequence>MYKKTSQLSPFTFWPSFTRPVLVGIIYTIVSVGRASKGRSASGKRSRRVPANSKRDRKESSPAASTAPMTSCARKASTPLSIRVKDRRRANLAPSPPSSLNSAFPRAQGYHPLELSVVTSVASLQCQVITLSDGLATQSTILYEIKEVVLNPSNRSTGKGVSRTSTGRKCCGYPCHCKSKGSNVAKNASAKKRGKDKIGRSTDTDGDPTYQPPLNTNFSTEHMPRRVIRARKKAKVPVVVSLFNPHSTYSRIHM</sequence>
<accession>A0ABU6UGJ8</accession>
<reference evidence="2 3" key="1">
    <citation type="journal article" date="2023" name="Plants (Basel)">
        <title>Bridging the Gap: Combining Genomics and Transcriptomics Approaches to Understand Stylosanthes scabra, an Orphan Legume from the Brazilian Caatinga.</title>
        <authorList>
            <person name="Ferreira-Neto J.R.C."/>
            <person name="da Silva M.D."/>
            <person name="Binneck E."/>
            <person name="de Melo N.F."/>
            <person name="da Silva R.H."/>
            <person name="de Melo A.L.T.M."/>
            <person name="Pandolfi V."/>
            <person name="Bustamante F.O."/>
            <person name="Brasileiro-Vidal A.C."/>
            <person name="Benko-Iseppon A.M."/>
        </authorList>
    </citation>
    <scope>NUCLEOTIDE SEQUENCE [LARGE SCALE GENOMIC DNA]</scope>
    <source>
        <tissue evidence="2">Leaves</tissue>
    </source>
</reference>
<proteinExistence type="predicted"/>
<name>A0ABU6UGJ8_9FABA</name>
<organism evidence="2 3">
    <name type="scientific">Stylosanthes scabra</name>
    <dbReference type="NCBI Taxonomy" id="79078"/>
    <lineage>
        <taxon>Eukaryota</taxon>
        <taxon>Viridiplantae</taxon>
        <taxon>Streptophyta</taxon>
        <taxon>Embryophyta</taxon>
        <taxon>Tracheophyta</taxon>
        <taxon>Spermatophyta</taxon>
        <taxon>Magnoliopsida</taxon>
        <taxon>eudicotyledons</taxon>
        <taxon>Gunneridae</taxon>
        <taxon>Pentapetalae</taxon>
        <taxon>rosids</taxon>
        <taxon>fabids</taxon>
        <taxon>Fabales</taxon>
        <taxon>Fabaceae</taxon>
        <taxon>Papilionoideae</taxon>
        <taxon>50 kb inversion clade</taxon>
        <taxon>dalbergioids sensu lato</taxon>
        <taxon>Dalbergieae</taxon>
        <taxon>Pterocarpus clade</taxon>
        <taxon>Stylosanthes</taxon>
    </lineage>
</organism>
<feature type="region of interest" description="Disordered" evidence="1">
    <location>
        <begin position="37"/>
        <end position="105"/>
    </location>
</feature>
<protein>
    <submittedName>
        <fullName evidence="2">Uncharacterized protein</fullName>
    </submittedName>
</protein>
<feature type="region of interest" description="Disordered" evidence="1">
    <location>
        <begin position="186"/>
        <end position="219"/>
    </location>
</feature>
<feature type="compositionally biased region" description="Low complexity" evidence="1">
    <location>
        <begin position="61"/>
        <end position="73"/>
    </location>
</feature>